<evidence type="ECO:0000256" key="1">
    <source>
        <dbReference type="ARBA" id="ARBA00004141"/>
    </source>
</evidence>
<evidence type="ECO:0000256" key="3">
    <source>
        <dbReference type="ARBA" id="ARBA00022507"/>
    </source>
</evidence>
<feature type="transmembrane region" description="Helical" evidence="11">
    <location>
        <begin position="6"/>
        <end position="25"/>
    </location>
</feature>
<feature type="compositionally biased region" description="Low complexity" evidence="10">
    <location>
        <begin position="314"/>
        <end position="323"/>
    </location>
</feature>
<keyword evidence="7 11" id="KW-0472">Membrane</keyword>
<dbReference type="PANTHER" id="PTHR28097:SF1">
    <property type="entry name" value="PHEROMONE A FACTOR RECEPTOR"/>
    <property type="match status" value="1"/>
</dbReference>
<keyword evidence="5 11" id="KW-1133">Transmembrane helix</keyword>
<keyword evidence="13" id="KW-1185">Reference proteome</keyword>
<evidence type="ECO:0000256" key="5">
    <source>
        <dbReference type="ARBA" id="ARBA00022989"/>
    </source>
</evidence>
<keyword evidence="4 11" id="KW-0812">Transmembrane</keyword>
<accession>A0ABR3A4D9</accession>
<dbReference type="PRINTS" id="PR00899">
    <property type="entry name" value="GPCRSTE3"/>
</dbReference>
<gene>
    <name evidence="12" type="primary">STE3_2</name>
    <name evidence="12" type="ORF">AAF712_004606</name>
</gene>
<comment type="caution">
    <text evidence="12">The sequence shown here is derived from an EMBL/GenBank/DDBJ whole genome shotgun (WGS) entry which is preliminary data.</text>
</comment>
<reference evidence="12 13" key="1">
    <citation type="submission" date="2024-05" db="EMBL/GenBank/DDBJ databases">
        <title>A draft genome resource for the thread blight pathogen Marasmius tenuissimus strain MS-2.</title>
        <authorList>
            <person name="Yulfo-Soto G.E."/>
            <person name="Baruah I.K."/>
            <person name="Amoako-Attah I."/>
            <person name="Bukari Y."/>
            <person name="Meinhardt L.W."/>
            <person name="Bailey B.A."/>
            <person name="Cohen S.P."/>
        </authorList>
    </citation>
    <scope>NUCLEOTIDE SEQUENCE [LARGE SCALE GENOMIC DNA]</scope>
    <source>
        <strain evidence="12 13">MS-2</strain>
    </source>
</reference>
<dbReference type="CDD" id="cd14966">
    <property type="entry name" value="7tmD_STE3"/>
    <property type="match status" value="1"/>
</dbReference>
<evidence type="ECO:0000313" key="13">
    <source>
        <dbReference type="Proteomes" id="UP001437256"/>
    </source>
</evidence>
<evidence type="ECO:0000256" key="6">
    <source>
        <dbReference type="ARBA" id="ARBA00023040"/>
    </source>
</evidence>
<dbReference type="EMBL" id="JBBXMP010000019">
    <property type="protein sequence ID" value="KAL0068221.1"/>
    <property type="molecule type" value="Genomic_DNA"/>
</dbReference>
<comment type="similarity">
    <text evidence="2">Belongs to the G-protein coupled receptor 4 family.</text>
</comment>
<proteinExistence type="inferred from homology"/>
<evidence type="ECO:0000313" key="12">
    <source>
        <dbReference type="EMBL" id="KAL0068221.1"/>
    </source>
</evidence>
<dbReference type="PRINTS" id="PR00901">
    <property type="entry name" value="PHEROMONEBAR"/>
</dbReference>
<evidence type="ECO:0000256" key="10">
    <source>
        <dbReference type="SAM" id="MobiDB-lite"/>
    </source>
</evidence>
<evidence type="ECO:0000256" key="2">
    <source>
        <dbReference type="ARBA" id="ARBA00011085"/>
    </source>
</evidence>
<keyword evidence="8 12" id="KW-0675">Receptor</keyword>
<evidence type="ECO:0000256" key="7">
    <source>
        <dbReference type="ARBA" id="ARBA00023136"/>
    </source>
</evidence>
<feature type="compositionally biased region" description="Basic and acidic residues" evidence="10">
    <location>
        <begin position="415"/>
        <end position="425"/>
    </location>
</feature>
<dbReference type="InterPro" id="IPR000481">
    <property type="entry name" value="GPCR_Pheromne_B_alpha_rcpt"/>
</dbReference>
<feature type="transmembrane region" description="Helical" evidence="11">
    <location>
        <begin position="110"/>
        <end position="133"/>
    </location>
</feature>
<dbReference type="InterPro" id="IPR001499">
    <property type="entry name" value="GPCR_STE3"/>
</dbReference>
<evidence type="ECO:0000256" key="9">
    <source>
        <dbReference type="ARBA" id="ARBA00023224"/>
    </source>
</evidence>
<evidence type="ECO:0000256" key="4">
    <source>
        <dbReference type="ARBA" id="ARBA00022692"/>
    </source>
</evidence>
<name>A0ABR3A4D9_9AGAR</name>
<keyword evidence="9" id="KW-0807">Transducer</keyword>
<keyword evidence="3" id="KW-0589">Pheromone response</keyword>
<protein>
    <submittedName>
        <fullName evidence="12">A-factor receptor</fullName>
    </submittedName>
</protein>
<feature type="transmembrane region" description="Helical" evidence="11">
    <location>
        <begin position="270"/>
        <end position="289"/>
    </location>
</feature>
<comment type="subcellular location">
    <subcellularLocation>
        <location evidence="1">Membrane</location>
        <topology evidence="1">Multi-pass membrane protein</topology>
    </subcellularLocation>
</comment>
<keyword evidence="6" id="KW-0297">G-protein coupled receptor</keyword>
<evidence type="ECO:0000256" key="11">
    <source>
        <dbReference type="SAM" id="Phobius"/>
    </source>
</evidence>
<dbReference type="Proteomes" id="UP001437256">
    <property type="component" value="Unassembled WGS sequence"/>
</dbReference>
<dbReference type="Pfam" id="PF02076">
    <property type="entry name" value="STE3"/>
    <property type="match status" value="1"/>
</dbReference>
<feature type="transmembrane region" description="Helical" evidence="11">
    <location>
        <begin position="153"/>
        <end position="183"/>
    </location>
</feature>
<feature type="transmembrane region" description="Helical" evidence="11">
    <location>
        <begin position="37"/>
        <end position="57"/>
    </location>
</feature>
<organism evidence="12 13">
    <name type="scientific">Marasmius tenuissimus</name>
    <dbReference type="NCBI Taxonomy" id="585030"/>
    <lineage>
        <taxon>Eukaryota</taxon>
        <taxon>Fungi</taxon>
        <taxon>Dikarya</taxon>
        <taxon>Basidiomycota</taxon>
        <taxon>Agaricomycotina</taxon>
        <taxon>Agaricomycetes</taxon>
        <taxon>Agaricomycetidae</taxon>
        <taxon>Agaricales</taxon>
        <taxon>Marasmiineae</taxon>
        <taxon>Marasmiaceae</taxon>
        <taxon>Marasmius</taxon>
    </lineage>
</organism>
<feature type="region of interest" description="Disordered" evidence="10">
    <location>
        <begin position="314"/>
        <end position="333"/>
    </location>
</feature>
<evidence type="ECO:0000256" key="8">
    <source>
        <dbReference type="ARBA" id="ARBA00023170"/>
    </source>
</evidence>
<feature type="region of interest" description="Disordered" evidence="10">
    <location>
        <begin position="390"/>
        <end position="425"/>
    </location>
</feature>
<dbReference type="PANTHER" id="PTHR28097">
    <property type="entry name" value="PHEROMONE A FACTOR RECEPTOR"/>
    <property type="match status" value="1"/>
</dbReference>
<sequence>MAYPNEVYSVFSFLAFVLVSIPLPWHLEAWNTGTCCFMIWTGLGCFNYFINSVVWHRSVSNVSPVWCDISAKFIVGLAVALPACSLCINRRLYHIATANAVTVTRAEKRRAIMVDLAICIGIPVLNMTLHYITQGHRFDIYEDVGCFASVYNTWVAFVLVWTWPLAIALVSSVYSVLCLKAFNKRRLQFKELLSKNNNLNANRYTRLMCLAGIDILITIPFSIYSIALNAGNGLDRWISWEDTHLGFSRVDLYPALFWKSNPLLNVNIELTRWAPVMCALLFFGFFGFADEAKKNYRAVISSVQKRVGLESTGSLGSTLTGSGAPRSMTSSGSSNVLPIFIQRETRKKHDSLGSFTDVESISESRKCFELKPVDPNASYDELSIADVGGALADDNDVAPPPSTGSRYSMAPAEPEPAKKDKSDMV</sequence>
<feature type="transmembrane region" description="Helical" evidence="11">
    <location>
        <begin position="204"/>
        <end position="227"/>
    </location>
</feature>